<evidence type="ECO:0000313" key="8">
    <source>
        <dbReference type="EMBL" id="MBB5425942.1"/>
    </source>
</evidence>
<dbReference type="RefSeq" id="WP_221311768.1">
    <property type="nucleotide sequence ID" value="NZ_JACHDD010000006.1"/>
</dbReference>
<dbReference type="GO" id="GO:0008483">
    <property type="term" value="F:transaminase activity"/>
    <property type="evidence" value="ECO:0007669"/>
    <property type="project" value="UniProtKB-KW"/>
</dbReference>
<evidence type="ECO:0000313" key="9">
    <source>
        <dbReference type="Proteomes" id="UP000592780"/>
    </source>
</evidence>
<keyword evidence="9" id="KW-1185">Reference proteome</keyword>
<dbReference type="InterPro" id="IPR015422">
    <property type="entry name" value="PyrdxlP-dep_Trfase_small"/>
</dbReference>
<evidence type="ECO:0000259" key="7">
    <source>
        <dbReference type="Pfam" id="PF00155"/>
    </source>
</evidence>
<dbReference type="PANTHER" id="PTHR42790:SF19">
    <property type="entry name" value="KYNURENINE_ALPHA-AMINOADIPATE AMINOTRANSFERASE, MITOCHONDRIAL"/>
    <property type="match status" value="1"/>
</dbReference>
<dbReference type="InterPro" id="IPR050859">
    <property type="entry name" value="Class-I_PLP-dep_aminotransf"/>
</dbReference>
<comment type="subunit">
    <text evidence="3">Homodimer.</text>
</comment>
<proteinExistence type="inferred from homology"/>
<dbReference type="Gene3D" id="3.40.640.10">
    <property type="entry name" value="Type I PLP-dependent aspartate aminotransferase-like (Major domain)"/>
    <property type="match status" value="1"/>
</dbReference>
<evidence type="ECO:0000256" key="3">
    <source>
        <dbReference type="ARBA" id="ARBA00011738"/>
    </source>
</evidence>
<keyword evidence="6" id="KW-0663">Pyridoxal phosphate</keyword>
<keyword evidence="4" id="KW-0032">Aminotransferase</keyword>
<keyword evidence="8" id="KW-0238">DNA-binding</keyword>
<evidence type="ECO:0000256" key="4">
    <source>
        <dbReference type="ARBA" id="ARBA00022576"/>
    </source>
</evidence>
<dbReference type="EMBL" id="JACHDD010000006">
    <property type="protein sequence ID" value="MBB5425942.1"/>
    <property type="molecule type" value="Genomic_DNA"/>
</dbReference>
<comment type="cofactor">
    <cofactor evidence="1">
        <name>pyridoxal 5'-phosphate</name>
        <dbReference type="ChEBI" id="CHEBI:597326"/>
    </cofactor>
</comment>
<evidence type="ECO:0000256" key="5">
    <source>
        <dbReference type="ARBA" id="ARBA00022679"/>
    </source>
</evidence>
<dbReference type="GO" id="GO:0030170">
    <property type="term" value="F:pyridoxal phosphate binding"/>
    <property type="evidence" value="ECO:0007669"/>
    <property type="project" value="InterPro"/>
</dbReference>
<protein>
    <submittedName>
        <fullName evidence="8">DNA-binding transcriptional MocR family regulator</fullName>
    </submittedName>
</protein>
<sequence length="414" mass="44687">MAKARPSPNRLRLSAATSRVQSSAIRDLFGLLSRPEVISLAGGFPCVDAIDVDGLRDAAARAMRKSAAQALLYGSVQGHQPLRELIAERCRGYGTQLQAPDLLITSGSQQGIDLVARTMIDPGDTVAVEAPTYLGALQAFQAQGAKLVSVPTDADGLDVVALERIIEQHRPKLLYLIPNFANPTGAVLALRRRKPLLDLAQRYGVLLVEDDAYGELYFRDPPPPSLLSLATDDEREWVVHLSSFSKILAPGLRLAWIAAPAALMRHLLLAKQISDTHASATAQLVAFHFLNAGSLEPALSRARGYYAKQATVMQRSIGAELGDIPLRAALIRGGMFHWLELPEVDTNALLQQAVQAGVAFVPGAPFFADGAGSNYLRLSFASATADQIGEGMRRLAQAIRTHDRRASVLQPTRR</sequence>
<dbReference type="Gene3D" id="3.90.1150.10">
    <property type="entry name" value="Aspartate Aminotransferase, domain 1"/>
    <property type="match status" value="1"/>
</dbReference>
<dbReference type="GO" id="GO:1901605">
    <property type="term" value="P:alpha-amino acid metabolic process"/>
    <property type="evidence" value="ECO:0007669"/>
    <property type="project" value="TreeGrafter"/>
</dbReference>
<dbReference type="CDD" id="cd00609">
    <property type="entry name" value="AAT_like"/>
    <property type="match status" value="1"/>
</dbReference>
<dbReference type="InterPro" id="IPR015424">
    <property type="entry name" value="PyrdxlP-dep_Trfase"/>
</dbReference>
<keyword evidence="5" id="KW-0808">Transferase</keyword>
<evidence type="ECO:0000256" key="1">
    <source>
        <dbReference type="ARBA" id="ARBA00001933"/>
    </source>
</evidence>
<comment type="similarity">
    <text evidence="2">Belongs to the class-I pyridoxal-phosphate-dependent aminotransferase family.</text>
</comment>
<evidence type="ECO:0000256" key="6">
    <source>
        <dbReference type="ARBA" id="ARBA00022898"/>
    </source>
</evidence>
<evidence type="ECO:0000256" key="2">
    <source>
        <dbReference type="ARBA" id="ARBA00007441"/>
    </source>
</evidence>
<dbReference type="PANTHER" id="PTHR42790">
    <property type="entry name" value="AMINOTRANSFERASE"/>
    <property type="match status" value="1"/>
</dbReference>
<dbReference type="InterPro" id="IPR004839">
    <property type="entry name" value="Aminotransferase_I/II_large"/>
</dbReference>
<organism evidence="8 9">
    <name type="scientific">Paraburkholderia atlantica</name>
    <dbReference type="NCBI Taxonomy" id="2654982"/>
    <lineage>
        <taxon>Bacteria</taxon>
        <taxon>Pseudomonadati</taxon>
        <taxon>Pseudomonadota</taxon>
        <taxon>Betaproteobacteria</taxon>
        <taxon>Burkholderiales</taxon>
        <taxon>Burkholderiaceae</taxon>
        <taxon>Paraburkholderia</taxon>
    </lineage>
</organism>
<reference evidence="8 9" key="1">
    <citation type="submission" date="2020-08" db="EMBL/GenBank/DDBJ databases">
        <title>Genomic Encyclopedia of Type Strains, Phase IV (KMG-V): Genome sequencing to study the core and pangenomes of soil and plant-associated prokaryotes.</title>
        <authorList>
            <person name="Whitman W."/>
        </authorList>
    </citation>
    <scope>NUCLEOTIDE SEQUENCE [LARGE SCALE GENOMIC DNA]</scope>
    <source>
        <strain evidence="8 9">JPY158</strain>
    </source>
</reference>
<feature type="domain" description="Aminotransferase class I/classII large" evidence="7">
    <location>
        <begin position="36"/>
        <end position="395"/>
    </location>
</feature>
<dbReference type="SUPFAM" id="SSF53383">
    <property type="entry name" value="PLP-dependent transferases"/>
    <property type="match status" value="1"/>
</dbReference>
<dbReference type="Proteomes" id="UP000592780">
    <property type="component" value="Unassembled WGS sequence"/>
</dbReference>
<name>A0A7W8Q8V1_PARAM</name>
<comment type="caution">
    <text evidence="8">The sequence shown here is derived from an EMBL/GenBank/DDBJ whole genome shotgun (WGS) entry which is preliminary data.</text>
</comment>
<dbReference type="GO" id="GO:0003677">
    <property type="term" value="F:DNA binding"/>
    <property type="evidence" value="ECO:0007669"/>
    <property type="project" value="UniProtKB-KW"/>
</dbReference>
<accession>A0A7W8Q8V1</accession>
<gene>
    <name evidence="8" type="ORF">HDG40_004115</name>
</gene>
<dbReference type="FunFam" id="3.40.640.10:FF:000053">
    <property type="entry name" value="Aminotransferase, class I"/>
    <property type="match status" value="1"/>
</dbReference>
<dbReference type="Pfam" id="PF00155">
    <property type="entry name" value="Aminotran_1_2"/>
    <property type="match status" value="1"/>
</dbReference>
<dbReference type="AlphaFoldDB" id="A0A7W8Q8V1"/>
<dbReference type="InterPro" id="IPR015421">
    <property type="entry name" value="PyrdxlP-dep_Trfase_major"/>
</dbReference>